<evidence type="ECO:0000256" key="3">
    <source>
        <dbReference type="ARBA" id="ARBA00030771"/>
    </source>
</evidence>
<protein>
    <recommendedName>
        <fullName evidence="3">Cyclodipeptide synthase</fullName>
    </recommendedName>
</protein>
<name>A0ABW6R836_9ACTN</name>
<dbReference type="Pfam" id="PF16715">
    <property type="entry name" value="CDPS"/>
    <property type="match status" value="1"/>
</dbReference>
<keyword evidence="5" id="KW-1185">Reference proteome</keyword>
<dbReference type="NCBIfam" id="TIGR04539">
    <property type="entry name" value="tRNA_cyclodipep"/>
    <property type="match status" value="1"/>
</dbReference>
<evidence type="ECO:0000256" key="2">
    <source>
        <dbReference type="ARBA" id="ARBA00022679"/>
    </source>
</evidence>
<proteinExistence type="inferred from homology"/>
<dbReference type="Gene3D" id="3.40.50.11710">
    <property type="entry name" value="Cyclodipeptide synthase"/>
    <property type="match status" value="1"/>
</dbReference>
<evidence type="ECO:0000256" key="1">
    <source>
        <dbReference type="ARBA" id="ARBA00006034"/>
    </source>
</evidence>
<reference evidence="4 5" key="1">
    <citation type="submission" date="2024-10" db="EMBL/GenBank/DDBJ databases">
        <title>The Natural Products Discovery Center: Release of the First 8490 Sequenced Strains for Exploring Actinobacteria Biosynthetic Diversity.</title>
        <authorList>
            <person name="Kalkreuter E."/>
            <person name="Kautsar S.A."/>
            <person name="Yang D."/>
            <person name="Bader C.D."/>
            <person name="Teijaro C.N."/>
            <person name="Fluegel L."/>
            <person name="Davis C.M."/>
            <person name="Simpson J.R."/>
            <person name="Lauterbach L."/>
            <person name="Steele A.D."/>
            <person name="Gui C."/>
            <person name="Meng S."/>
            <person name="Li G."/>
            <person name="Viehrig K."/>
            <person name="Ye F."/>
            <person name="Su P."/>
            <person name="Kiefer A.F."/>
            <person name="Nichols A."/>
            <person name="Cepeda A.J."/>
            <person name="Yan W."/>
            <person name="Fan B."/>
            <person name="Jiang Y."/>
            <person name="Adhikari A."/>
            <person name="Zheng C.-J."/>
            <person name="Schuster L."/>
            <person name="Cowan T.M."/>
            <person name="Smanski M.J."/>
            <person name="Chevrette M.G."/>
            <person name="De Carvalho L.P.S."/>
            <person name="Shen B."/>
        </authorList>
    </citation>
    <scope>NUCLEOTIDE SEQUENCE [LARGE SCALE GENOMIC DNA]</scope>
    <source>
        <strain evidence="4 5">NPDC003029</strain>
    </source>
</reference>
<dbReference type="RefSeq" id="WP_355716056.1">
    <property type="nucleotide sequence ID" value="NZ_JBEXNP010000004.1"/>
</dbReference>
<organism evidence="4 5">
    <name type="scientific">Streptomyces flavidovirens</name>
    <dbReference type="NCBI Taxonomy" id="67298"/>
    <lineage>
        <taxon>Bacteria</taxon>
        <taxon>Bacillati</taxon>
        <taxon>Actinomycetota</taxon>
        <taxon>Actinomycetes</taxon>
        <taxon>Kitasatosporales</taxon>
        <taxon>Streptomycetaceae</taxon>
        <taxon>Streptomyces</taxon>
    </lineage>
</organism>
<dbReference type="Proteomes" id="UP001601976">
    <property type="component" value="Unassembled WGS sequence"/>
</dbReference>
<comment type="caution">
    <text evidence="4">The sequence shown here is derived from an EMBL/GenBank/DDBJ whole genome shotgun (WGS) entry which is preliminary data.</text>
</comment>
<dbReference type="InterPro" id="IPR030903">
    <property type="entry name" value="CDPS"/>
</dbReference>
<accession>A0ABW6R836</accession>
<gene>
    <name evidence="4" type="ORF">ACFYWW_02810</name>
</gene>
<keyword evidence="2" id="KW-0808">Transferase</keyword>
<evidence type="ECO:0000313" key="5">
    <source>
        <dbReference type="Proteomes" id="UP001601976"/>
    </source>
</evidence>
<evidence type="ECO:0000313" key="4">
    <source>
        <dbReference type="EMBL" id="MFF3337657.1"/>
    </source>
</evidence>
<sequence length="236" mass="25983">MTTAVELFTVQPYTPHCQVIADEGDHAVVGISPGNSYFSAQRVTDLAHWGIRNFRQVDLVYTDLHVGAMYEALGYTPEEARRKEVKNLRGVRAKVTNAALSADPTGTRVRGRPMSDLTSSPVYRELHAHLGNLLATDPEFRTTCETLVDTFLSTKVLDGKDSTARQREVCLQYICAEVPLFLDTPAILGVSSSLNCYHQALPLADLLYARGSGLRASRNQGHAIVTPAEGHRHDQH</sequence>
<dbReference type="EMBL" id="JBIAPK010000001">
    <property type="protein sequence ID" value="MFF3337657.1"/>
    <property type="molecule type" value="Genomic_DNA"/>
</dbReference>
<dbReference type="InterPro" id="IPR038622">
    <property type="entry name" value="CDPS_sf"/>
</dbReference>
<comment type="similarity">
    <text evidence="1">Belongs to the CDPS family.</text>
</comment>